<dbReference type="Pfam" id="PF17917">
    <property type="entry name" value="RT_RNaseH"/>
    <property type="match status" value="1"/>
</dbReference>
<name>A0A371H067_MUCPR</name>
<dbReference type="InterPro" id="IPR041373">
    <property type="entry name" value="RT_RNaseH"/>
</dbReference>
<feature type="region of interest" description="Disordered" evidence="7">
    <location>
        <begin position="131"/>
        <end position="154"/>
    </location>
</feature>
<keyword evidence="4" id="KW-0255">Endonuclease</keyword>
<dbReference type="GO" id="GO:0003964">
    <property type="term" value="F:RNA-directed DNA polymerase activity"/>
    <property type="evidence" value="ECO:0007669"/>
    <property type="project" value="UniProtKB-KW"/>
</dbReference>
<keyword evidence="8" id="KW-0472">Membrane</keyword>
<comment type="caution">
    <text evidence="10">The sequence shown here is derived from an EMBL/GenBank/DDBJ whole genome shotgun (WGS) entry which is preliminary data.</text>
</comment>
<evidence type="ECO:0000256" key="5">
    <source>
        <dbReference type="ARBA" id="ARBA00022801"/>
    </source>
</evidence>
<evidence type="ECO:0000256" key="7">
    <source>
        <dbReference type="SAM" id="MobiDB-lite"/>
    </source>
</evidence>
<evidence type="ECO:0000256" key="2">
    <source>
        <dbReference type="ARBA" id="ARBA00022695"/>
    </source>
</evidence>
<keyword evidence="8" id="KW-0812">Transmembrane</keyword>
<dbReference type="GO" id="GO:0016787">
    <property type="term" value="F:hydrolase activity"/>
    <property type="evidence" value="ECO:0007669"/>
    <property type="project" value="UniProtKB-KW"/>
</dbReference>
<gene>
    <name evidence="10" type="ORF">CR513_21183</name>
</gene>
<dbReference type="AlphaFoldDB" id="A0A371H067"/>
<keyword evidence="3" id="KW-0540">Nuclease</keyword>
<dbReference type="EMBL" id="QJKJ01003950">
    <property type="protein sequence ID" value="RDX96194.1"/>
    <property type="molecule type" value="Genomic_DNA"/>
</dbReference>
<keyword evidence="2" id="KW-0548">Nucleotidyltransferase</keyword>
<keyword evidence="6" id="KW-0695">RNA-directed DNA polymerase</keyword>
<feature type="domain" description="Reverse transcriptase RNase H-like" evidence="9">
    <location>
        <begin position="5"/>
        <end position="58"/>
    </location>
</feature>
<keyword evidence="11" id="KW-1185">Reference proteome</keyword>
<dbReference type="SUPFAM" id="SSF56672">
    <property type="entry name" value="DNA/RNA polymerases"/>
    <property type="match status" value="1"/>
</dbReference>
<evidence type="ECO:0000256" key="8">
    <source>
        <dbReference type="SAM" id="Phobius"/>
    </source>
</evidence>
<feature type="compositionally biased region" description="Low complexity" evidence="7">
    <location>
        <begin position="134"/>
        <end position="148"/>
    </location>
</feature>
<evidence type="ECO:0000256" key="3">
    <source>
        <dbReference type="ARBA" id="ARBA00022722"/>
    </source>
</evidence>
<protein>
    <recommendedName>
        <fullName evidence="9">Reverse transcriptase RNase H-like domain-containing protein</fullName>
    </recommendedName>
</protein>
<feature type="transmembrane region" description="Helical" evidence="8">
    <location>
        <begin position="23"/>
        <end position="45"/>
    </location>
</feature>
<evidence type="ECO:0000313" key="10">
    <source>
        <dbReference type="EMBL" id="RDX96194.1"/>
    </source>
</evidence>
<keyword evidence="8" id="KW-1133">Transmembrane helix</keyword>
<sequence length="154" mass="17515">MLPEQWTRPKKELLTIVFALDKFLSYLLGTKIIMFSDHAALRFLLKKPNAKPRLIRFHRKHLDYTKRNLKVMPSITYGMILIFGDSTMIKSYASASRTLKSSQSSNFIMQHLEVAIMDQLGQPEKCLTVGSIGPPFSETPTNSSPPTTNARKQE</sequence>
<reference evidence="10" key="1">
    <citation type="submission" date="2018-05" db="EMBL/GenBank/DDBJ databases">
        <title>Draft genome of Mucuna pruriens seed.</title>
        <authorList>
            <person name="Nnadi N.E."/>
            <person name="Vos R."/>
            <person name="Hasami M.H."/>
            <person name="Devisetty U.K."/>
            <person name="Aguiy J.C."/>
        </authorList>
    </citation>
    <scope>NUCLEOTIDE SEQUENCE [LARGE SCALE GENOMIC DNA]</scope>
    <source>
        <strain evidence="10">JCA_2017</strain>
    </source>
</reference>
<dbReference type="InterPro" id="IPR043502">
    <property type="entry name" value="DNA/RNA_pol_sf"/>
</dbReference>
<evidence type="ECO:0000256" key="6">
    <source>
        <dbReference type="ARBA" id="ARBA00022918"/>
    </source>
</evidence>
<dbReference type="Proteomes" id="UP000257109">
    <property type="component" value="Unassembled WGS sequence"/>
</dbReference>
<accession>A0A371H067</accession>
<dbReference type="GO" id="GO:0004519">
    <property type="term" value="F:endonuclease activity"/>
    <property type="evidence" value="ECO:0007669"/>
    <property type="project" value="UniProtKB-KW"/>
</dbReference>
<evidence type="ECO:0000259" key="9">
    <source>
        <dbReference type="Pfam" id="PF17917"/>
    </source>
</evidence>
<feature type="non-terminal residue" evidence="10">
    <location>
        <position position="1"/>
    </location>
</feature>
<keyword evidence="1" id="KW-0808">Transferase</keyword>
<evidence type="ECO:0000313" key="11">
    <source>
        <dbReference type="Proteomes" id="UP000257109"/>
    </source>
</evidence>
<evidence type="ECO:0000256" key="1">
    <source>
        <dbReference type="ARBA" id="ARBA00022679"/>
    </source>
</evidence>
<evidence type="ECO:0000256" key="4">
    <source>
        <dbReference type="ARBA" id="ARBA00022759"/>
    </source>
</evidence>
<dbReference type="OrthoDB" id="10055717at2759"/>
<organism evidence="10 11">
    <name type="scientific">Mucuna pruriens</name>
    <name type="common">Velvet bean</name>
    <name type="synonym">Dolichos pruriens</name>
    <dbReference type="NCBI Taxonomy" id="157652"/>
    <lineage>
        <taxon>Eukaryota</taxon>
        <taxon>Viridiplantae</taxon>
        <taxon>Streptophyta</taxon>
        <taxon>Embryophyta</taxon>
        <taxon>Tracheophyta</taxon>
        <taxon>Spermatophyta</taxon>
        <taxon>Magnoliopsida</taxon>
        <taxon>eudicotyledons</taxon>
        <taxon>Gunneridae</taxon>
        <taxon>Pentapetalae</taxon>
        <taxon>rosids</taxon>
        <taxon>fabids</taxon>
        <taxon>Fabales</taxon>
        <taxon>Fabaceae</taxon>
        <taxon>Papilionoideae</taxon>
        <taxon>50 kb inversion clade</taxon>
        <taxon>NPAAA clade</taxon>
        <taxon>indigoferoid/millettioid clade</taxon>
        <taxon>Phaseoleae</taxon>
        <taxon>Mucuna</taxon>
    </lineage>
</organism>
<proteinExistence type="predicted"/>
<keyword evidence="5" id="KW-0378">Hydrolase</keyword>